<feature type="domain" description="G-protein coupled receptors family 3 profile" evidence="13">
    <location>
        <begin position="623"/>
        <end position="888"/>
    </location>
</feature>
<comment type="caution">
    <text evidence="14">The sequence shown here is derived from an EMBL/GenBank/DDBJ whole genome shotgun (WGS) entry which is preliminary data.</text>
</comment>
<reference evidence="14" key="2">
    <citation type="journal article" date="2023" name="BMC Genomics">
        <title>Pest status, molecular evolution, and epigenetic factors derived from the genome assembly of Frankliniella fusca, a thysanopteran phytovirus vector.</title>
        <authorList>
            <person name="Catto M.A."/>
            <person name="Labadie P.E."/>
            <person name="Jacobson A.L."/>
            <person name="Kennedy G.G."/>
            <person name="Srinivasan R."/>
            <person name="Hunt B.G."/>
        </authorList>
    </citation>
    <scope>NUCLEOTIDE SEQUENCE</scope>
    <source>
        <strain evidence="14">PL_HMW_Pooled</strain>
    </source>
</reference>
<evidence type="ECO:0000256" key="1">
    <source>
        <dbReference type="ARBA" id="ARBA00004651"/>
    </source>
</evidence>
<keyword evidence="12" id="KW-0732">Signal</keyword>
<protein>
    <submittedName>
        <fullName evidence="14">Metabotropic glutamate receptor 8</fullName>
    </submittedName>
</protein>
<evidence type="ECO:0000256" key="6">
    <source>
        <dbReference type="ARBA" id="ARBA00023040"/>
    </source>
</evidence>
<dbReference type="EMBL" id="JAHWGI010000394">
    <property type="protein sequence ID" value="KAK3914879.1"/>
    <property type="molecule type" value="Genomic_DNA"/>
</dbReference>
<keyword evidence="4 11" id="KW-0812">Transmembrane</keyword>
<keyword evidence="7 11" id="KW-0472">Membrane</keyword>
<feature type="chain" id="PRO_5042195097" evidence="12">
    <location>
        <begin position="24"/>
        <end position="954"/>
    </location>
</feature>
<dbReference type="CDD" id="cd15045">
    <property type="entry name" value="7tmC_mGluRs"/>
    <property type="match status" value="1"/>
</dbReference>
<dbReference type="SUPFAM" id="SSF53822">
    <property type="entry name" value="Periplasmic binding protein-like I"/>
    <property type="match status" value="1"/>
</dbReference>
<keyword evidence="6" id="KW-0297">G-protein coupled receptor</keyword>
<evidence type="ECO:0000313" key="14">
    <source>
        <dbReference type="EMBL" id="KAK3914879.1"/>
    </source>
</evidence>
<dbReference type="PANTHER" id="PTHR24060">
    <property type="entry name" value="METABOTROPIC GLUTAMATE RECEPTOR"/>
    <property type="match status" value="1"/>
</dbReference>
<sequence length="954" mass="105184">MLLAQLAQLALLAASLAPPPAEALIANTSRGHHEGGWGAFGPTAPGVDSPVFLNYSGDVMLGAMIPIHRRGASGSDCGPIQLEDGVQTLEAMLYTVKMVNEQPDLLPGINLGLLAYDSCDNPTHALEQSLDLVKGFISHLNIFHEDPDFRCPSGRPAMFRGGQDQVVAVIGGLSSSVTIQLATLMNMFKVPQVSYMSTSPALSDRMTYPYFFRTVPSDVHQAHAMLELLRRLGWTYVSVAYSDTEYGRHGWEMLSSLAANYSVCFASPVHRIDKQDFTDEEATNVVLSLNSTEAKIVVVFSESFQSSMVKLLHKARNLDVLERFTWVFSDLWTDKFAERADRVWQPKVLEGSICVHPVSMQLHGFDEYFMSLKLDHQQTNPWWTELWRTHFGCRDEDSAKGQCDNPRATVRDVHGAVPMRQARYLHFVRDAIWAVAQALTDMQRDRCGSVPGMCAAMKHIQGSVLRDYLARVQFNDVSKNRFTFQNGRDGPPRYSVLNYQRDIGPASKEASTKADPRYVWVSVGDYTMNEDGSGPHLHVDSASIRSRGDAPLPASTCTPTCRAGHIKTRARDACCWYCRSCGEFQVRQNDWTCEDCPAGSRPTADHQECVLVPEEHIGYAHPWAIAAMAVASFGLVATVLVSAVFWTHRHTPVIKAAGRELSALLLVAELASYLVTFVMVAPPTNATCGLTRFALGFCFTLSYAAVLTKTNRIARIFNQCPGAGPKKTKYTSPGSQLVITALLTSVEALINLAWLTYEPARVRDHFPSRDVRQRICVGLDNYSYLVGLVYPLMLIGMCVVYAIKTRKCPCGFNETRHIAFTTYTVTIIWLAFVPLYLASTSTALRTVTLAMSLSLSGLVQLGCLFCPKVYIVILKPEKNTKEVVMMSTCHRTLGSTGTLPAHHLTTNPSASLGERELKARLEGRSPCPSELGSDMSPAMAGSLADHDEALSLSH</sequence>
<evidence type="ECO:0000256" key="9">
    <source>
        <dbReference type="ARBA" id="ARBA00023180"/>
    </source>
</evidence>
<feature type="transmembrane region" description="Helical" evidence="11">
    <location>
        <begin position="815"/>
        <end position="837"/>
    </location>
</feature>
<dbReference type="Pfam" id="PF01094">
    <property type="entry name" value="ANF_receptor"/>
    <property type="match status" value="1"/>
</dbReference>
<keyword evidence="8 14" id="KW-0675">Receptor</keyword>
<dbReference type="PROSITE" id="PS50259">
    <property type="entry name" value="G_PROTEIN_RECEP_F3_4"/>
    <property type="match status" value="1"/>
</dbReference>
<gene>
    <name evidence="14" type="ORF">KUF71_005567</name>
</gene>
<evidence type="ECO:0000256" key="3">
    <source>
        <dbReference type="ARBA" id="ARBA00022475"/>
    </source>
</evidence>
<feature type="transmembrane region" description="Helical" evidence="11">
    <location>
        <begin position="661"/>
        <end position="683"/>
    </location>
</feature>
<dbReference type="AlphaFoldDB" id="A0AAE1H4Z1"/>
<reference evidence="14" key="1">
    <citation type="submission" date="2021-07" db="EMBL/GenBank/DDBJ databases">
        <authorList>
            <person name="Catto M.A."/>
            <person name="Jacobson A."/>
            <person name="Kennedy G."/>
            <person name="Labadie P."/>
            <person name="Hunt B.G."/>
            <person name="Srinivasan R."/>
        </authorList>
    </citation>
    <scope>NUCLEOTIDE SEQUENCE</scope>
    <source>
        <strain evidence="14">PL_HMW_Pooled</strain>
        <tissue evidence="14">Head</tissue>
    </source>
</reference>
<dbReference type="InterPro" id="IPR050726">
    <property type="entry name" value="mGluR"/>
</dbReference>
<evidence type="ECO:0000256" key="4">
    <source>
        <dbReference type="ARBA" id="ARBA00022692"/>
    </source>
</evidence>
<evidence type="ECO:0000259" key="13">
    <source>
        <dbReference type="PROSITE" id="PS50259"/>
    </source>
</evidence>
<dbReference type="Pfam" id="PF00003">
    <property type="entry name" value="7tm_3"/>
    <property type="match status" value="1"/>
</dbReference>
<evidence type="ECO:0000256" key="5">
    <source>
        <dbReference type="ARBA" id="ARBA00022989"/>
    </source>
</evidence>
<dbReference type="InterPro" id="IPR000337">
    <property type="entry name" value="GPCR_3"/>
</dbReference>
<accession>A0AAE1H4Z1</accession>
<dbReference type="InterPro" id="IPR028082">
    <property type="entry name" value="Peripla_BP_I"/>
</dbReference>
<dbReference type="Proteomes" id="UP001219518">
    <property type="component" value="Unassembled WGS sequence"/>
</dbReference>
<evidence type="ECO:0000256" key="12">
    <source>
        <dbReference type="SAM" id="SignalP"/>
    </source>
</evidence>
<keyword evidence="10" id="KW-0807">Transducer</keyword>
<name>A0AAE1H4Z1_9NEOP</name>
<proteinExistence type="inferred from homology"/>
<evidence type="ECO:0000256" key="11">
    <source>
        <dbReference type="SAM" id="Phobius"/>
    </source>
</evidence>
<keyword evidence="3" id="KW-1003">Cell membrane</keyword>
<dbReference type="InterPro" id="IPR001828">
    <property type="entry name" value="ANF_lig-bd_rcpt"/>
</dbReference>
<keyword evidence="9" id="KW-0325">Glycoprotein</keyword>
<evidence type="ECO:0000313" key="15">
    <source>
        <dbReference type="Proteomes" id="UP001219518"/>
    </source>
</evidence>
<feature type="transmembrane region" description="Helical" evidence="11">
    <location>
        <begin position="849"/>
        <end position="871"/>
    </location>
</feature>
<feature type="transmembrane region" description="Helical" evidence="11">
    <location>
        <begin position="689"/>
        <end position="707"/>
    </location>
</feature>
<dbReference type="GO" id="GO:0005886">
    <property type="term" value="C:plasma membrane"/>
    <property type="evidence" value="ECO:0007669"/>
    <property type="project" value="UniProtKB-SubCell"/>
</dbReference>
<keyword evidence="5 11" id="KW-1133">Transmembrane helix</keyword>
<comment type="similarity">
    <text evidence="2">Belongs to the G-protein coupled receptor 3 family.</text>
</comment>
<dbReference type="PRINTS" id="PR00248">
    <property type="entry name" value="GPCRMGR"/>
</dbReference>
<evidence type="ECO:0000256" key="7">
    <source>
        <dbReference type="ARBA" id="ARBA00023136"/>
    </source>
</evidence>
<organism evidence="14 15">
    <name type="scientific">Frankliniella fusca</name>
    <dbReference type="NCBI Taxonomy" id="407009"/>
    <lineage>
        <taxon>Eukaryota</taxon>
        <taxon>Metazoa</taxon>
        <taxon>Ecdysozoa</taxon>
        <taxon>Arthropoda</taxon>
        <taxon>Hexapoda</taxon>
        <taxon>Insecta</taxon>
        <taxon>Pterygota</taxon>
        <taxon>Neoptera</taxon>
        <taxon>Paraneoptera</taxon>
        <taxon>Thysanoptera</taxon>
        <taxon>Terebrantia</taxon>
        <taxon>Thripoidea</taxon>
        <taxon>Thripidae</taxon>
        <taxon>Frankliniella</taxon>
    </lineage>
</organism>
<feature type="transmembrane region" description="Helical" evidence="11">
    <location>
        <begin position="623"/>
        <end position="649"/>
    </location>
</feature>
<dbReference type="PRINTS" id="PR00593">
    <property type="entry name" value="MTABOTROPICR"/>
</dbReference>
<dbReference type="GO" id="GO:0004930">
    <property type="term" value="F:G protein-coupled receptor activity"/>
    <property type="evidence" value="ECO:0007669"/>
    <property type="project" value="UniProtKB-KW"/>
</dbReference>
<dbReference type="InterPro" id="IPR000162">
    <property type="entry name" value="GPCR_3_mtglu_rcpt"/>
</dbReference>
<dbReference type="InterPro" id="IPR038550">
    <property type="entry name" value="GPCR_3_9-Cys_sf"/>
</dbReference>
<dbReference type="Gene3D" id="2.10.50.30">
    <property type="entry name" value="GPCR, family 3, nine cysteines domain"/>
    <property type="match status" value="1"/>
</dbReference>
<comment type="subcellular location">
    <subcellularLocation>
        <location evidence="1">Cell membrane</location>
        <topology evidence="1">Multi-pass membrane protein</topology>
    </subcellularLocation>
</comment>
<feature type="signal peptide" evidence="12">
    <location>
        <begin position="1"/>
        <end position="23"/>
    </location>
</feature>
<keyword evidence="15" id="KW-1185">Reference proteome</keyword>
<dbReference type="Gene3D" id="3.40.50.2300">
    <property type="match status" value="2"/>
</dbReference>
<feature type="transmembrane region" description="Helical" evidence="11">
    <location>
        <begin position="782"/>
        <end position="803"/>
    </location>
</feature>
<dbReference type="InterPro" id="IPR017978">
    <property type="entry name" value="GPCR_3_C"/>
</dbReference>
<evidence type="ECO:0000256" key="2">
    <source>
        <dbReference type="ARBA" id="ARBA00007242"/>
    </source>
</evidence>
<evidence type="ECO:0000256" key="10">
    <source>
        <dbReference type="ARBA" id="ARBA00023224"/>
    </source>
</evidence>
<evidence type="ECO:0000256" key="8">
    <source>
        <dbReference type="ARBA" id="ARBA00023170"/>
    </source>
</evidence>